<protein>
    <submittedName>
        <fullName evidence="2">B12-binding domain-containing radical SAM protein</fullName>
    </submittedName>
</protein>
<dbReference type="PANTHER" id="PTHR42731:SF4">
    <property type="entry name" value="RADICAL SAM DOMAIN PROTEIN"/>
    <property type="match status" value="1"/>
</dbReference>
<reference evidence="2" key="2">
    <citation type="journal article" date="2022" name="Nat. Microbiol.">
        <title>A closed Candidatus Odinarchaeum chromosome exposes Asgard archaeal viruses.</title>
        <authorList>
            <person name="Tamarit D."/>
            <person name="Caceres E.F."/>
            <person name="Krupovic M."/>
            <person name="Nijland R."/>
            <person name="Eme L."/>
            <person name="Robinson N.P."/>
            <person name="Ettema T.J.G."/>
        </authorList>
    </citation>
    <scope>NUCLEOTIDE SEQUENCE</scope>
    <source>
        <strain evidence="2">LCB_4</strain>
    </source>
</reference>
<reference evidence="2" key="1">
    <citation type="journal article" date="2017" name="Nature">
        <title>Asgard archaea illuminate the origin of eukaryotic cellular complexity.</title>
        <authorList>
            <person name="Zaremba-Niedzwiedzka K."/>
            <person name="Caceres E.F."/>
            <person name="Saw J.H."/>
            <person name="Backstrom D."/>
            <person name="Juzokaite L."/>
            <person name="Vancaester E."/>
            <person name="Seitz K.W."/>
            <person name="Anantharaman K."/>
            <person name="Starnawski P."/>
            <person name="Kjeldsen K.U."/>
            <person name="Scott M.B."/>
            <person name="Nunoura T."/>
            <person name="Banfield J.F."/>
            <person name="Schramm A."/>
            <person name="Baker B.J."/>
            <person name="Spang A."/>
            <person name="Ettema T.J.G."/>
        </authorList>
    </citation>
    <scope>NUCLEOTIDE SEQUENCE</scope>
    <source>
        <strain evidence="2">LCB_4</strain>
    </source>
</reference>
<dbReference type="SMART" id="SM00729">
    <property type="entry name" value="Elp3"/>
    <property type="match status" value="1"/>
</dbReference>
<sequence>MSDYRGSLFIGFTTCGPKTMINPRLFFTFIAPKMKTSNGRVKAAPYGLRKIEAALLSEGFTEDEVITVNPDDVKDYIGSETRIVGISAMDPLGEGPATNTFAGPGGLVKVDSYLAWKFKELVQNIRAYAPHVKIVVGGSGAWQLKRDAEVRRSLGIDTVLIGESDLTAPQVFKQIIEGVEVPEIVEEVLVPVDKIPKIKSAAIGGVVEITRGCGRGCDFCIPTMRKLRSRPLEDILEEAKVNVQGGERWITLHGEDVLRYKAKGFDLDHNAVVELFESVNKLEGCLGVGASHFSLAAACQDPKLLEDVVHAVGIGSSKIKPWMGCQTGVETGSVRLVKKYMEGKVKPFKPEEWPEIVEQAFAYCHDYKWVPAATLILGFPDETVDDIMATLELLDRLKKYKSLIVPLFCVPIAELADQPFFGTDRMIKAHWDVFLSCWDHLKIWLKELAFDHTAGMNPLAGWFIRRFVNYAINKSDRKVREILKSKRDQAPETPSDFK</sequence>
<proteinExistence type="predicted"/>
<accession>A0AAF0D273</accession>
<dbReference type="AlphaFoldDB" id="A0AAF0D273"/>
<dbReference type="CDD" id="cd01335">
    <property type="entry name" value="Radical_SAM"/>
    <property type="match status" value="1"/>
</dbReference>
<dbReference type="SUPFAM" id="SSF102114">
    <property type="entry name" value="Radical SAM enzymes"/>
    <property type="match status" value="1"/>
</dbReference>
<dbReference type="SFLD" id="SFLDS00029">
    <property type="entry name" value="Radical_SAM"/>
    <property type="match status" value="1"/>
</dbReference>
<dbReference type="GO" id="GO:0003824">
    <property type="term" value="F:catalytic activity"/>
    <property type="evidence" value="ECO:0007669"/>
    <property type="project" value="InterPro"/>
</dbReference>
<dbReference type="PANTHER" id="PTHR42731">
    <property type="entry name" value="SLL1084 PROTEIN"/>
    <property type="match status" value="1"/>
</dbReference>
<gene>
    <name evidence="2" type="ORF">OdinLCB4_007705</name>
</gene>
<name>A0AAF0D273_ODILC</name>
<evidence type="ECO:0000313" key="3">
    <source>
        <dbReference type="Proteomes" id="UP000186851"/>
    </source>
</evidence>
<dbReference type="InterPro" id="IPR058240">
    <property type="entry name" value="rSAM_sf"/>
</dbReference>
<evidence type="ECO:0000259" key="1">
    <source>
        <dbReference type="PROSITE" id="PS51918"/>
    </source>
</evidence>
<organism evidence="2 3">
    <name type="scientific">Odinarchaeota yellowstonii (strain LCB_4)</name>
    <dbReference type="NCBI Taxonomy" id="1841599"/>
    <lineage>
        <taxon>Archaea</taxon>
        <taxon>Promethearchaeati</taxon>
        <taxon>Candidatus Odinarchaeota</taxon>
        <taxon>Candidatus Odinarchaeia</taxon>
        <taxon>Candidatus Odinarchaeales</taxon>
        <taxon>Candidatus Odinarchaeaceae</taxon>
        <taxon>Candidatus Odinarchaeum</taxon>
    </lineage>
</organism>
<dbReference type="GO" id="GO:0051536">
    <property type="term" value="F:iron-sulfur cluster binding"/>
    <property type="evidence" value="ECO:0007669"/>
    <property type="project" value="InterPro"/>
</dbReference>
<dbReference type="InterPro" id="IPR006638">
    <property type="entry name" value="Elp3/MiaA/NifB-like_rSAM"/>
</dbReference>
<dbReference type="InterPro" id="IPR007197">
    <property type="entry name" value="rSAM"/>
</dbReference>
<dbReference type="InterPro" id="IPR023404">
    <property type="entry name" value="rSAM_horseshoe"/>
</dbReference>
<dbReference type="Proteomes" id="UP000186851">
    <property type="component" value="Chromosome"/>
</dbReference>
<dbReference type="Gene3D" id="3.40.50.280">
    <property type="entry name" value="Cobalamin-binding domain"/>
    <property type="match status" value="1"/>
</dbReference>
<dbReference type="EMBL" id="CP091871">
    <property type="protein sequence ID" value="WEU40342.1"/>
    <property type="molecule type" value="Genomic_DNA"/>
</dbReference>
<dbReference type="PROSITE" id="PS51918">
    <property type="entry name" value="RADICAL_SAM"/>
    <property type="match status" value="1"/>
</dbReference>
<feature type="domain" description="Radical SAM core" evidence="1">
    <location>
        <begin position="199"/>
        <end position="451"/>
    </location>
</feature>
<dbReference type="Gene3D" id="3.80.30.20">
    <property type="entry name" value="tm_1862 like domain"/>
    <property type="match status" value="1"/>
</dbReference>
<dbReference type="KEGG" id="oyw:OdinLCB4_007705"/>
<evidence type="ECO:0000313" key="2">
    <source>
        <dbReference type="EMBL" id="WEU40342.1"/>
    </source>
</evidence>
<dbReference type="SFLD" id="SFLDG01082">
    <property type="entry name" value="B12-binding_domain_containing"/>
    <property type="match status" value="1"/>
</dbReference>